<reference evidence="2" key="1">
    <citation type="submission" date="2011-01" db="EMBL/GenBank/DDBJ databases">
        <authorList>
            <person name="Muzny D."/>
            <person name="Qin X."/>
            <person name="Buhay C."/>
            <person name="Dugan-Rocha S."/>
            <person name="Ding Y."/>
            <person name="Chen G."/>
            <person name="Hawes A."/>
            <person name="Holder M."/>
            <person name="Jhangiani S."/>
            <person name="Johnson A."/>
            <person name="Khan Z."/>
            <person name="Li Z."/>
            <person name="Liu W."/>
            <person name="Liu X."/>
            <person name="Perez L."/>
            <person name="Shen H."/>
            <person name="Wang Q."/>
            <person name="Watt J."/>
            <person name="Xi L."/>
            <person name="Xin Y."/>
            <person name="Zhou J."/>
            <person name="Deng J."/>
            <person name="Jiang H."/>
            <person name="Liu Y."/>
            <person name="Qu J."/>
            <person name="Song X.-Z."/>
            <person name="Zhang L."/>
            <person name="Villasana D."/>
            <person name="Johnson A."/>
            <person name="Liu J."/>
            <person name="Liyanage D."/>
            <person name="Lorensuhewa L."/>
            <person name="Robinson T."/>
            <person name="Song A."/>
            <person name="Song B.-B."/>
            <person name="Dinh H."/>
            <person name="Thornton R."/>
            <person name="Coyle M."/>
            <person name="Francisco L."/>
            <person name="Jackson L."/>
            <person name="Javaid M."/>
            <person name="Korchina V."/>
            <person name="Kovar C."/>
            <person name="Mata R."/>
            <person name="Mathew T."/>
            <person name="Ngo R."/>
            <person name="Nguyen L."/>
            <person name="Nguyen N."/>
            <person name="Okwuonu G."/>
            <person name="Ongeri F."/>
            <person name="Pham C."/>
            <person name="Simmons D."/>
            <person name="Wilczek-Boney K."/>
            <person name="Hale W."/>
            <person name="Jakkamsetti A."/>
            <person name="Pham P."/>
            <person name="Ruth R."/>
            <person name="San Lucas F."/>
            <person name="Warren J."/>
            <person name="Zhang J."/>
            <person name="Zhao Z."/>
            <person name="Zhou C."/>
            <person name="Zhu D."/>
            <person name="Lee S."/>
            <person name="Bess C."/>
            <person name="Blankenburg K."/>
            <person name="Forbes L."/>
            <person name="Fu Q."/>
            <person name="Gubbala S."/>
            <person name="Hirani K."/>
            <person name="Jayaseelan J.C."/>
            <person name="Lara F."/>
            <person name="Munidasa M."/>
            <person name="Palculict T."/>
            <person name="Patil S."/>
            <person name="Pu L.-L."/>
            <person name="Saada N."/>
            <person name="Tang L."/>
            <person name="Weissenberger G."/>
            <person name="Zhu Y."/>
            <person name="Hemphill L."/>
            <person name="Shang Y."/>
            <person name="Youmans B."/>
            <person name="Ayvaz T."/>
            <person name="Ross M."/>
            <person name="Santibanez J."/>
            <person name="Aqrawi P."/>
            <person name="Gross S."/>
            <person name="Joshi V."/>
            <person name="Fowler G."/>
            <person name="Nazareth L."/>
            <person name="Reid J."/>
            <person name="Worley K."/>
            <person name="Petrosino J."/>
            <person name="Highlander S."/>
            <person name="Gibbs R."/>
        </authorList>
    </citation>
    <scope>NUCLEOTIDE SEQUENCE [LARGE SCALE GENOMIC DNA]</scope>
    <source>
        <strain evidence="2">ATCC 33707</strain>
    </source>
</reference>
<name>E9T0L5_RHOHA</name>
<dbReference type="Proteomes" id="UP000004245">
    <property type="component" value="Unassembled WGS sequence"/>
</dbReference>
<sequence length="128" mass="13714">MSGYILTALRFDQILEQDDKGRVVKRIRHRQGALITDLDDLEAQRLLGAGAIRPAGLLGDEREEETDAAEPSAATPEPPADPAADAPRRPRATATIEKWIAYAQAVGVNVDGLTDKDAVIAKVDAADD</sequence>
<dbReference type="EMBL" id="ADNW02000010">
    <property type="protein sequence ID" value="EGD23966.1"/>
    <property type="molecule type" value="Genomic_DNA"/>
</dbReference>
<dbReference type="OrthoDB" id="4737390at2"/>
<accession>E9T0L5</accession>
<protein>
    <submittedName>
        <fullName evidence="2">Uncharacterized protein</fullName>
    </submittedName>
</protein>
<evidence type="ECO:0000313" key="2">
    <source>
        <dbReference type="EMBL" id="EGD23966.1"/>
    </source>
</evidence>
<organism evidence="2 3">
    <name type="scientific">Prescottella equi ATCC 33707</name>
    <dbReference type="NCBI Taxonomy" id="525370"/>
    <lineage>
        <taxon>Bacteria</taxon>
        <taxon>Bacillati</taxon>
        <taxon>Actinomycetota</taxon>
        <taxon>Actinomycetes</taxon>
        <taxon>Mycobacteriales</taxon>
        <taxon>Nocardiaceae</taxon>
        <taxon>Prescottella</taxon>
    </lineage>
</organism>
<keyword evidence="3" id="KW-1185">Reference proteome</keyword>
<evidence type="ECO:0000313" key="3">
    <source>
        <dbReference type="Proteomes" id="UP000004245"/>
    </source>
</evidence>
<proteinExistence type="predicted"/>
<comment type="caution">
    <text evidence="2">The sequence shown here is derived from an EMBL/GenBank/DDBJ whole genome shotgun (WGS) entry which is preliminary data.</text>
</comment>
<dbReference type="RefSeq" id="WP_005515281.1">
    <property type="nucleotide sequence ID" value="NZ_CM001149.1"/>
</dbReference>
<dbReference type="HOGENOM" id="CLU_1957843_0_0_11"/>
<evidence type="ECO:0000256" key="1">
    <source>
        <dbReference type="SAM" id="MobiDB-lite"/>
    </source>
</evidence>
<dbReference type="AlphaFoldDB" id="E9T0L5"/>
<feature type="region of interest" description="Disordered" evidence="1">
    <location>
        <begin position="54"/>
        <end position="91"/>
    </location>
</feature>
<gene>
    <name evidence="2" type="ORF">HMPREF0724_12174</name>
</gene>